<accession>A0A165NSG6</accession>
<reference evidence="1 2" key="1">
    <citation type="journal article" date="2016" name="Mol. Biol. Evol.">
        <title>Comparative Genomics of Early-Diverging Mushroom-Forming Fungi Provides Insights into the Origins of Lignocellulose Decay Capabilities.</title>
        <authorList>
            <person name="Nagy L.G."/>
            <person name="Riley R."/>
            <person name="Tritt A."/>
            <person name="Adam C."/>
            <person name="Daum C."/>
            <person name="Floudas D."/>
            <person name="Sun H."/>
            <person name="Yadav J.S."/>
            <person name="Pangilinan J."/>
            <person name="Larsson K.H."/>
            <person name="Matsuura K."/>
            <person name="Barry K."/>
            <person name="Labutti K."/>
            <person name="Kuo R."/>
            <person name="Ohm R.A."/>
            <person name="Bhattacharya S.S."/>
            <person name="Shirouzu T."/>
            <person name="Yoshinaga Y."/>
            <person name="Martin F.M."/>
            <person name="Grigoriev I.V."/>
            <person name="Hibbett D.S."/>
        </authorList>
    </citation>
    <scope>NUCLEOTIDE SEQUENCE [LARGE SCALE GENOMIC DNA]</scope>
    <source>
        <strain evidence="1 2">HHB14362 ss-1</strain>
    </source>
</reference>
<dbReference type="AlphaFoldDB" id="A0A165NSG6"/>
<protein>
    <submittedName>
        <fullName evidence="1">Uncharacterized protein</fullName>
    </submittedName>
</protein>
<name>A0A165NSG6_9AGAM</name>
<proteinExistence type="predicted"/>
<organism evidence="1 2">
    <name type="scientific">Neolentinus lepideus HHB14362 ss-1</name>
    <dbReference type="NCBI Taxonomy" id="1314782"/>
    <lineage>
        <taxon>Eukaryota</taxon>
        <taxon>Fungi</taxon>
        <taxon>Dikarya</taxon>
        <taxon>Basidiomycota</taxon>
        <taxon>Agaricomycotina</taxon>
        <taxon>Agaricomycetes</taxon>
        <taxon>Gloeophyllales</taxon>
        <taxon>Gloeophyllaceae</taxon>
        <taxon>Neolentinus</taxon>
    </lineage>
</organism>
<dbReference type="EMBL" id="KV425627">
    <property type="protein sequence ID" value="KZT20042.1"/>
    <property type="molecule type" value="Genomic_DNA"/>
</dbReference>
<sequence length="240" mass="27474">MHGDIDYSLSCATCARYSAYQRLRYERGFPSLGRMGRQRYAAYFSSAYCHDRSHMYSPLLYASGPEVNILTPGELLETVGSGLAPIKDAAAVTRRTMQRIHGLHVSEAILDTRVVHQRGLDHLCTIDHGLAWPYRVRNVFKNVLLVGDSWDGWRLNERRVAVPEVLLCVSYHVTARHCWRPRVSIGLFRSHRWTDDVRPSAFTQQHPEQDRRSNGCASYCPRPTRSFRPHSSLSAQHHDS</sequence>
<dbReference type="Proteomes" id="UP000076761">
    <property type="component" value="Unassembled WGS sequence"/>
</dbReference>
<gene>
    <name evidence="1" type="ORF">NEOLEDRAFT_894580</name>
</gene>
<evidence type="ECO:0000313" key="2">
    <source>
        <dbReference type="Proteomes" id="UP000076761"/>
    </source>
</evidence>
<dbReference type="InParanoid" id="A0A165NSG6"/>
<evidence type="ECO:0000313" key="1">
    <source>
        <dbReference type="EMBL" id="KZT20042.1"/>
    </source>
</evidence>
<keyword evidence="2" id="KW-1185">Reference proteome</keyword>